<dbReference type="AlphaFoldDB" id="A0A5C6CXZ4"/>
<gene>
    <name evidence="5" type="ORF">Poly41_68880</name>
</gene>
<dbReference type="Proteomes" id="UP000319143">
    <property type="component" value="Unassembled WGS sequence"/>
</dbReference>
<evidence type="ECO:0000313" key="5">
    <source>
        <dbReference type="EMBL" id="TWU28785.1"/>
    </source>
</evidence>
<dbReference type="GO" id="GO:0006352">
    <property type="term" value="P:DNA-templated transcription initiation"/>
    <property type="evidence" value="ECO:0007669"/>
    <property type="project" value="InterPro"/>
</dbReference>
<dbReference type="SUPFAM" id="SSF88659">
    <property type="entry name" value="Sigma3 and sigma4 domains of RNA polymerase sigma factors"/>
    <property type="match status" value="1"/>
</dbReference>
<keyword evidence="6" id="KW-1185">Reference proteome</keyword>
<comment type="caution">
    <text evidence="5">The sequence shown here is derived from an EMBL/GenBank/DDBJ whole genome shotgun (WGS) entry which is preliminary data.</text>
</comment>
<keyword evidence="3" id="KW-0804">Transcription</keyword>
<dbReference type="InterPro" id="IPR036388">
    <property type="entry name" value="WH-like_DNA-bd_sf"/>
</dbReference>
<dbReference type="PANTHER" id="PTHR43133:SF39">
    <property type="entry name" value="SIMILAR TO RNA POLYMERASE SIGMA-E FACTOR"/>
    <property type="match status" value="1"/>
</dbReference>
<dbReference type="GO" id="GO:0016987">
    <property type="term" value="F:sigma factor activity"/>
    <property type="evidence" value="ECO:0007669"/>
    <property type="project" value="UniProtKB-KW"/>
</dbReference>
<dbReference type="InterPro" id="IPR039425">
    <property type="entry name" value="RNA_pol_sigma-70-like"/>
</dbReference>
<dbReference type="Gene3D" id="1.10.10.10">
    <property type="entry name" value="Winged helix-like DNA-binding domain superfamily/Winged helix DNA-binding domain"/>
    <property type="match status" value="1"/>
</dbReference>
<evidence type="ECO:0000256" key="1">
    <source>
        <dbReference type="ARBA" id="ARBA00023015"/>
    </source>
</evidence>
<dbReference type="NCBIfam" id="TIGR02999">
    <property type="entry name" value="Sig-70_X6"/>
    <property type="match status" value="1"/>
</dbReference>
<dbReference type="InterPro" id="IPR014284">
    <property type="entry name" value="RNA_pol_sigma-70_dom"/>
</dbReference>
<evidence type="ECO:0000256" key="2">
    <source>
        <dbReference type="ARBA" id="ARBA00023082"/>
    </source>
</evidence>
<evidence type="ECO:0000256" key="3">
    <source>
        <dbReference type="ARBA" id="ARBA00023163"/>
    </source>
</evidence>
<accession>A0A5C6CXZ4</accession>
<dbReference type="RefSeq" id="WP_315853753.1">
    <property type="nucleotide sequence ID" value="NZ_SJPV01000029.1"/>
</dbReference>
<dbReference type="InterPro" id="IPR053812">
    <property type="entry name" value="HTH_Sigma70_ECF-like"/>
</dbReference>
<protein>
    <submittedName>
        <fullName evidence="5">ECF sigma factor</fullName>
    </submittedName>
</protein>
<dbReference type="InterPro" id="IPR011517">
    <property type="entry name" value="RNA_pol_sigma70_ECF-like"/>
</dbReference>
<dbReference type="PANTHER" id="PTHR43133">
    <property type="entry name" value="RNA POLYMERASE ECF-TYPE SIGMA FACTO"/>
    <property type="match status" value="1"/>
</dbReference>
<sequence length="208" mass="23175">MKAAVFLNQRRACESNFHHNVVMQDVTQILSRIESGDSAASAELLPLVYDELRRLAAVRLSREKPGQTLQATALVHEAYLRIAGGEKSNGWSGRGHFFGAAAEAMRRIMVERARHRKAAKHGGEFERVEFSESDLLDAHAPEKILELNDAIDALAAEDAEAAELVKLRVFADFSVDEAGKMLGFSRTTAYRHWSYARAWLKDYMEAGA</sequence>
<dbReference type="Pfam" id="PF07638">
    <property type="entry name" value="Sigma70_ECF"/>
    <property type="match status" value="1"/>
</dbReference>
<organism evidence="5 6">
    <name type="scientific">Novipirellula artificiosorum</name>
    <dbReference type="NCBI Taxonomy" id="2528016"/>
    <lineage>
        <taxon>Bacteria</taxon>
        <taxon>Pseudomonadati</taxon>
        <taxon>Planctomycetota</taxon>
        <taxon>Planctomycetia</taxon>
        <taxon>Pirellulales</taxon>
        <taxon>Pirellulaceae</taxon>
        <taxon>Novipirellula</taxon>
    </lineage>
</organism>
<reference evidence="5 6" key="1">
    <citation type="submission" date="2019-02" db="EMBL/GenBank/DDBJ databases">
        <title>Deep-cultivation of Planctomycetes and their phenomic and genomic characterization uncovers novel biology.</title>
        <authorList>
            <person name="Wiegand S."/>
            <person name="Jogler M."/>
            <person name="Boedeker C."/>
            <person name="Pinto D."/>
            <person name="Vollmers J."/>
            <person name="Rivas-Marin E."/>
            <person name="Kohn T."/>
            <person name="Peeters S.H."/>
            <person name="Heuer A."/>
            <person name="Rast P."/>
            <person name="Oberbeckmann S."/>
            <person name="Bunk B."/>
            <person name="Jeske O."/>
            <person name="Meyerdierks A."/>
            <person name="Storesund J.E."/>
            <person name="Kallscheuer N."/>
            <person name="Luecker S."/>
            <person name="Lage O.M."/>
            <person name="Pohl T."/>
            <person name="Merkel B.J."/>
            <person name="Hornburger P."/>
            <person name="Mueller R.-W."/>
            <person name="Bruemmer F."/>
            <person name="Labrenz M."/>
            <person name="Spormann A.M."/>
            <person name="Op Den Camp H."/>
            <person name="Overmann J."/>
            <person name="Amann R."/>
            <person name="Jetten M.S.M."/>
            <person name="Mascher T."/>
            <person name="Medema M.H."/>
            <person name="Devos D.P."/>
            <person name="Kaster A.-K."/>
            <person name="Ovreas L."/>
            <person name="Rohde M."/>
            <person name="Galperin M.Y."/>
            <person name="Jogler C."/>
        </authorList>
    </citation>
    <scope>NUCLEOTIDE SEQUENCE [LARGE SCALE GENOMIC DNA]</scope>
    <source>
        <strain evidence="5 6">Poly41</strain>
    </source>
</reference>
<dbReference type="EMBL" id="SJPV01000029">
    <property type="protein sequence ID" value="TWU28785.1"/>
    <property type="molecule type" value="Genomic_DNA"/>
</dbReference>
<feature type="domain" description="RNA polymerase sigma-70 ECF-like HTH" evidence="4">
    <location>
        <begin position="23"/>
        <end position="204"/>
    </location>
</feature>
<keyword evidence="1" id="KW-0805">Transcription regulation</keyword>
<keyword evidence="2" id="KW-0731">Sigma factor</keyword>
<dbReference type="InterPro" id="IPR013324">
    <property type="entry name" value="RNA_pol_sigma_r3/r4-like"/>
</dbReference>
<proteinExistence type="predicted"/>
<name>A0A5C6CXZ4_9BACT</name>
<evidence type="ECO:0000259" key="4">
    <source>
        <dbReference type="Pfam" id="PF07638"/>
    </source>
</evidence>
<evidence type="ECO:0000313" key="6">
    <source>
        <dbReference type="Proteomes" id="UP000319143"/>
    </source>
</evidence>
<dbReference type="NCBIfam" id="TIGR02937">
    <property type="entry name" value="sigma70-ECF"/>
    <property type="match status" value="1"/>
</dbReference>